<feature type="domain" description="Peptidase A2" evidence="3">
    <location>
        <begin position="98"/>
        <end position="142"/>
    </location>
</feature>
<dbReference type="InterPro" id="IPR021109">
    <property type="entry name" value="Peptidase_aspartic_dom_sf"/>
</dbReference>
<reference evidence="4 5" key="1">
    <citation type="submission" date="2018-05" db="EMBL/GenBank/DDBJ databases">
        <title>Genome of Sphingosinicella humi QZX222.</title>
        <authorList>
            <person name="Qiao Z."/>
            <person name="Wang G."/>
        </authorList>
    </citation>
    <scope>NUCLEOTIDE SEQUENCE [LARGE SCALE GENOMIC DNA]</scope>
    <source>
        <strain evidence="4 5">QZX222</strain>
    </source>
</reference>
<dbReference type="EMBL" id="QFFF01000001">
    <property type="protein sequence ID" value="PWG03189.1"/>
    <property type="molecule type" value="Genomic_DNA"/>
</dbReference>
<evidence type="ECO:0000313" key="4">
    <source>
        <dbReference type="EMBL" id="PWG03189.1"/>
    </source>
</evidence>
<accession>A0A2U2J4B1</accession>
<organism evidence="4 5">
    <name type="scientific">Allosphingosinicella humi</name>
    <dbReference type="NCBI Taxonomy" id="2068657"/>
    <lineage>
        <taxon>Bacteria</taxon>
        <taxon>Pseudomonadati</taxon>
        <taxon>Pseudomonadota</taxon>
        <taxon>Alphaproteobacteria</taxon>
        <taxon>Sphingomonadales</taxon>
        <taxon>Sphingomonadaceae</taxon>
        <taxon>Allosphingosinicella</taxon>
    </lineage>
</organism>
<dbReference type="Gene3D" id="2.40.70.10">
    <property type="entry name" value="Acid Proteases"/>
    <property type="match status" value="1"/>
</dbReference>
<dbReference type="InterPro" id="IPR001969">
    <property type="entry name" value="Aspartic_peptidase_AS"/>
</dbReference>
<gene>
    <name evidence="4" type="ORF">DF286_10175</name>
</gene>
<proteinExistence type="predicted"/>
<dbReference type="Proteomes" id="UP000245916">
    <property type="component" value="Unassembled WGS sequence"/>
</dbReference>
<dbReference type="GO" id="GO:0004190">
    <property type="term" value="F:aspartic-type endopeptidase activity"/>
    <property type="evidence" value="ECO:0007669"/>
    <property type="project" value="InterPro"/>
</dbReference>
<sequence>MISSQCAAMADVPPAGRKREPVSGPVIGSDMKALIVPFVLALLLVGCREIATETGEYRPTEAGTVDHALCLLGFTGIPLTELLTGHHLVEATVNGRPGHFVLDTGANLSVLDAAHVQDFGLSGDTAAPGAAIGLGGTMKARQLSVDSLAIGPVAIRQRSMAVADLSQLTDVLRPFAGGTPIHGIIGHDVMEEHRAVIDVAGPVLYLIEPDEAPAPVPVGRCLADEESPPPSNR</sequence>
<dbReference type="GO" id="GO:0006508">
    <property type="term" value="P:proteolysis"/>
    <property type="evidence" value="ECO:0007669"/>
    <property type="project" value="InterPro"/>
</dbReference>
<dbReference type="Pfam" id="PF13650">
    <property type="entry name" value="Asp_protease_2"/>
    <property type="match status" value="1"/>
</dbReference>
<evidence type="ECO:0000259" key="3">
    <source>
        <dbReference type="PROSITE" id="PS50175"/>
    </source>
</evidence>
<evidence type="ECO:0000313" key="5">
    <source>
        <dbReference type="Proteomes" id="UP000245916"/>
    </source>
</evidence>
<protein>
    <recommendedName>
        <fullName evidence="3">Peptidase A2 domain-containing protein</fullName>
    </recommendedName>
</protein>
<keyword evidence="1" id="KW-0378">Hydrolase</keyword>
<dbReference type="PROSITE" id="PS50175">
    <property type="entry name" value="ASP_PROT_RETROV"/>
    <property type="match status" value="1"/>
</dbReference>
<dbReference type="CDD" id="cd05483">
    <property type="entry name" value="retropepsin_like_bacteria"/>
    <property type="match status" value="1"/>
</dbReference>
<evidence type="ECO:0000256" key="1">
    <source>
        <dbReference type="ARBA" id="ARBA00022801"/>
    </source>
</evidence>
<dbReference type="InterPro" id="IPR034122">
    <property type="entry name" value="Retropepsin-like_bacterial"/>
</dbReference>
<dbReference type="AlphaFoldDB" id="A0A2U2J4B1"/>
<dbReference type="InterPro" id="IPR001995">
    <property type="entry name" value="Peptidase_A2_cat"/>
</dbReference>
<dbReference type="PROSITE" id="PS00141">
    <property type="entry name" value="ASP_PROTEASE"/>
    <property type="match status" value="1"/>
</dbReference>
<feature type="region of interest" description="Disordered" evidence="2">
    <location>
        <begin position="1"/>
        <end position="23"/>
    </location>
</feature>
<evidence type="ECO:0000256" key="2">
    <source>
        <dbReference type="SAM" id="MobiDB-lite"/>
    </source>
</evidence>
<comment type="caution">
    <text evidence="4">The sequence shown here is derived from an EMBL/GenBank/DDBJ whole genome shotgun (WGS) entry which is preliminary data.</text>
</comment>
<name>A0A2U2J4B1_9SPHN</name>
<keyword evidence="5" id="KW-1185">Reference proteome</keyword>
<dbReference type="SUPFAM" id="SSF50630">
    <property type="entry name" value="Acid proteases"/>
    <property type="match status" value="1"/>
</dbReference>